<evidence type="ECO:0000313" key="1">
    <source>
        <dbReference type="EMBL" id="SDE31747.1"/>
    </source>
</evidence>
<reference evidence="2" key="1">
    <citation type="submission" date="2016-10" db="EMBL/GenBank/DDBJ databases">
        <authorList>
            <person name="Varghese N."/>
            <person name="Submissions S."/>
        </authorList>
    </citation>
    <scope>NUCLEOTIDE SEQUENCE [LARGE SCALE GENOMIC DNA]</scope>
    <source>
        <strain evidence="2">DSM 18609</strain>
    </source>
</reference>
<dbReference type="EMBL" id="FMZH01000017">
    <property type="protein sequence ID" value="SDE31747.1"/>
    <property type="molecule type" value="Genomic_DNA"/>
</dbReference>
<dbReference type="RefSeq" id="WP_090772802.1">
    <property type="nucleotide sequence ID" value="NZ_FMZH01000017.1"/>
</dbReference>
<proteinExistence type="predicted"/>
<organism evidence="1 2">
    <name type="scientific">Pedobacter soli</name>
    <dbReference type="NCBI Taxonomy" id="390242"/>
    <lineage>
        <taxon>Bacteria</taxon>
        <taxon>Pseudomonadati</taxon>
        <taxon>Bacteroidota</taxon>
        <taxon>Sphingobacteriia</taxon>
        <taxon>Sphingobacteriales</taxon>
        <taxon>Sphingobacteriaceae</taxon>
        <taxon>Pedobacter</taxon>
    </lineage>
</organism>
<sequence>MAINLEYIYPLIVPENYYLPGTWNLPHYNLNASNFIVTWVSFQGDGPMIYLTQDEYQFLTETQSGWEQRAFENLRHLIHDNEYFCTHFQQSAQSKKLAYIVFMNQDGIGSSRILLSDELEKLFPNGYLVAMPDRSCGFAIAKDASEHELNEVKQLIKNMFEEATTPMSPDLFNSSDFKLACNWAAPINQDYSDQIINEVITLCL</sequence>
<evidence type="ECO:0000313" key="2">
    <source>
        <dbReference type="Proteomes" id="UP000199455"/>
    </source>
</evidence>
<dbReference type="Proteomes" id="UP000199455">
    <property type="component" value="Unassembled WGS sequence"/>
</dbReference>
<accession>A0A1G7BXF8</accession>
<protein>
    <submittedName>
        <fullName evidence="1">Uncharacterized protein</fullName>
    </submittedName>
</protein>
<name>A0A1G7BXF8_9SPHI</name>
<keyword evidence="2" id="KW-1185">Reference proteome</keyword>
<gene>
    <name evidence="1" type="ORF">SAMN04488024_11722</name>
</gene>
<dbReference type="AlphaFoldDB" id="A0A1G7BXF8"/>